<feature type="chain" id="PRO_5042661494" description="S-protein homolog" evidence="6">
    <location>
        <begin position="26"/>
        <end position="141"/>
    </location>
</feature>
<comment type="subcellular location">
    <subcellularLocation>
        <location evidence="1 6">Secreted</location>
    </subcellularLocation>
</comment>
<keyword evidence="4 6" id="KW-0964">Secreted</keyword>
<dbReference type="EMBL" id="JAXUIC010000005">
    <property type="protein sequence ID" value="KAK4589826.1"/>
    <property type="molecule type" value="Genomic_DNA"/>
</dbReference>
<evidence type="ECO:0000313" key="7">
    <source>
        <dbReference type="EMBL" id="KAK4589826.1"/>
    </source>
</evidence>
<dbReference type="AlphaFoldDB" id="A0AAN7IXN7"/>
<dbReference type="Pfam" id="PF05938">
    <property type="entry name" value="Self-incomp_S1"/>
    <property type="match status" value="1"/>
</dbReference>
<dbReference type="PANTHER" id="PTHR31232">
    <property type="match status" value="1"/>
</dbReference>
<name>A0AAN7IXN7_QUERU</name>
<sequence length="141" mass="16554">MEKKIISQFYCFVFVLLLAFGLSTSFTSTPNSLKRFVRIENHLKSDTLGYHCKSIFDDLGIRTLPPNQEWEFSFHLSLIIIETEFDCHFWYQNFKAYFMVFGVALGDRCGGDHCIWIAQEDGLYLHNTKSNQNVKMYNWGK</sequence>
<dbReference type="GO" id="GO:0060320">
    <property type="term" value="P:rejection of self pollen"/>
    <property type="evidence" value="ECO:0007669"/>
    <property type="project" value="UniProtKB-KW"/>
</dbReference>
<proteinExistence type="inferred from homology"/>
<evidence type="ECO:0000313" key="8">
    <source>
        <dbReference type="Proteomes" id="UP001324115"/>
    </source>
</evidence>
<comment type="caution">
    <text evidence="7">The sequence shown here is derived from an EMBL/GenBank/DDBJ whole genome shotgun (WGS) entry which is preliminary data.</text>
</comment>
<evidence type="ECO:0000256" key="2">
    <source>
        <dbReference type="ARBA" id="ARBA00005581"/>
    </source>
</evidence>
<feature type="signal peptide" evidence="6">
    <location>
        <begin position="1"/>
        <end position="25"/>
    </location>
</feature>
<keyword evidence="3 6" id="KW-0713">Self-incompatibility</keyword>
<protein>
    <recommendedName>
        <fullName evidence="6">S-protein homolog</fullName>
    </recommendedName>
</protein>
<evidence type="ECO:0000256" key="1">
    <source>
        <dbReference type="ARBA" id="ARBA00004613"/>
    </source>
</evidence>
<comment type="similarity">
    <text evidence="2 6">Belongs to the plant self-incompatibility (S1) protein family.</text>
</comment>
<reference evidence="7 8" key="1">
    <citation type="journal article" date="2023" name="G3 (Bethesda)">
        <title>A haplotype-resolved chromosome-scale genome for Quercus rubra L. provides insights into the genetics of adaptive traits for red oak species.</title>
        <authorList>
            <person name="Kapoor B."/>
            <person name="Jenkins J."/>
            <person name="Schmutz J."/>
            <person name="Zhebentyayeva T."/>
            <person name="Kuelheim C."/>
            <person name="Coggeshall M."/>
            <person name="Heim C."/>
            <person name="Lasky J.R."/>
            <person name="Leites L."/>
            <person name="Islam-Faridi N."/>
            <person name="Romero-Severson J."/>
            <person name="DeLeo V.L."/>
            <person name="Lucas S.M."/>
            <person name="Lazic D."/>
            <person name="Gailing O."/>
            <person name="Carlson J."/>
            <person name="Staton M."/>
        </authorList>
    </citation>
    <scope>NUCLEOTIDE SEQUENCE [LARGE SCALE GENOMIC DNA]</scope>
    <source>
        <strain evidence="7">Pseudo-F2</strain>
    </source>
</reference>
<evidence type="ECO:0000256" key="5">
    <source>
        <dbReference type="ARBA" id="ARBA00022729"/>
    </source>
</evidence>
<evidence type="ECO:0000256" key="4">
    <source>
        <dbReference type="ARBA" id="ARBA00022525"/>
    </source>
</evidence>
<dbReference type="Proteomes" id="UP001324115">
    <property type="component" value="Unassembled WGS sequence"/>
</dbReference>
<keyword evidence="8" id="KW-1185">Reference proteome</keyword>
<organism evidence="7 8">
    <name type="scientific">Quercus rubra</name>
    <name type="common">Northern red oak</name>
    <name type="synonym">Quercus borealis</name>
    <dbReference type="NCBI Taxonomy" id="3512"/>
    <lineage>
        <taxon>Eukaryota</taxon>
        <taxon>Viridiplantae</taxon>
        <taxon>Streptophyta</taxon>
        <taxon>Embryophyta</taxon>
        <taxon>Tracheophyta</taxon>
        <taxon>Spermatophyta</taxon>
        <taxon>Magnoliopsida</taxon>
        <taxon>eudicotyledons</taxon>
        <taxon>Gunneridae</taxon>
        <taxon>Pentapetalae</taxon>
        <taxon>rosids</taxon>
        <taxon>fabids</taxon>
        <taxon>Fagales</taxon>
        <taxon>Fagaceae</taxon>
        <taxon>Quercus</taxon>
    </lineage>
</organism>
<keyword evidence="5 6" id="KW-0732">Signal</keyword>
<gene>
    <name evidence="7" type="ORF">RGQ29_020422</name>
</gene>
<evidence type="ECO:0000256" key="3">
    <source>
        <dbReference type="ARBA" id="ARBA00022471"/>
    </source>
</evidence>
<accession>A0AAN7IXN7</accession>
<dbReference type="InterPro" id="IPR010264">
    <property type="entry name" value="Self-incomp_S1"/>
</dbReference>
<dbReference type="GO" id="GO:0005576">
    <property type="term" value="C:extracellular region"/>
    <property type="evidence" value="ECO:0007669"/>
    <property type="project" value="UniProtKB-SubCell"/>
</dbReference>
<evidence type="ECO:0000256" key="6">
    <source>
        <dbReference type="RuleBase" id="RU367044"/>
    </source>
</evidence>
<dbReference type="PANTHER" id="PTHR31232:SF168">
    <property type="entry name" value="S-PROTEIN HOMOLOG 24-RELATED"/>
    <property type="match status" value="1"/>
</dbReference>